<dbReference type="RefSeq" id="WP_115866881.1">
    <property type="nucleotide sequence ID" value="NZ_QREG01000003.1"/>
</dbReference>
<protein>
    <recommendedName>
        <fullName evidence="2">UPF0102 protein C7460_103113</fullName>
    </recommendedName>
</protein>
<dbReference type="CDD" id="cd20736">
    <property type="entry name" value="PoNe_Nuclease"/>
    <property type="match status" value="1"/>
</dbReference>
<dbReference type="Gene3D" id="3.40.1350.10">
    <property type="match status" value="1"/>
</dbReference>
<keyword evidence="3" id="KW-0378">Hydrolase</keyword>
<dbReference type="AlphaFoldDB" id="A0A3D9L5Y3"/>
<dbReference type="HAMAP" id="MF_00048">
    <property type="entry name" value="UPF0102"/>
    <property type="match status" value="1"/>
</dbReference>
<dbReference type="Pfam" id="PF02021">
    <property type="entry name" value="UPF0102"/>
    <property type="match status" value="1"/>
</dbReference>
<dbReference type="EMBL" id="QREG01000003">
    <property type="protein sequence ID" value="REE01597.1"/>
    <property type="molecule type" value="Genomic_DNA"/>
</dbReference>
<proteinExistence type="inferred from homology"/>
<evidence type="ECO:0000256" key="1">
    <source>
        <dbReference type="ARBA" id="ARBA00006738"/>
    </source>
</evidence>
<keyword evidence="3" id="KW-0255">Endonuclease</keyword>
<comment type="caution">
    <text evidence="3">The sequence shown here is derived from an EMBL/GenBank/DDBJ whole genome shotgun (WGS) entry which is preliminary data.</text>
</comment>
<dbReference type="PANTHER" id="PTHR34039">
    <property type="entry name" value="UPF0102 PROTEIN YRAN"/>
    <property type="match status" value="1"/>
</dbReference>
<organism evidence="3 4">
    <name type="scientific">Marinoscillum furvescens DSM 4134</name>
    <dbReference type="NCBI Taxonomy" id="1122208"/>
    <lineage>
        <taxon>Bacteria</taxon>
        <taxon>Pseudomonadati</taxon>
        <taxon>Bacteroidota</taxon>
        <taxon>Cytophagia</taxon>
        <taxon>Cytophagales</taxon>
        <taxon>Reichenbachiellaceae</taxon>
        <taxon>Marinoscillum</taxon>
    </lineage>
</organism>
<dbReference type="GO" id="GO:0004519">
    <property type="term" value="F:endonuclease activity"/>
    <property type="evidence" value="ECO:0007669"/>
    <property type="project" value="UniProtKB-KW"/>
</dbReference>
<comment type="similarity">
    <text evidence="1 2">Belongs to the UPF0102 family.</text>
</comment>
<keyword evidence="4" id="KW-1185">Reference proteome</keyword>
<evidence type="ECO:0000313" key="4">
    <source>
        <dbReference type="Proteomes" id="UP000256779"/>
    </source>
</evidence>
<dbReference type="InterPro" id="IPR003509">
    <property type="entry name" value="UPF0102_YraN-like"/>
</dbReference>
<dbReference type="InterPro" id="IPR011856">
    <property type="entry name" value="tRNA_endonuc-like_dom_sf"/>
</dbReference>
<keyword evidence="3" id="KW-0540">Nuclease</keyword>
<name>A0A3D9L5Y3_MARFU</name>
<dbReference type="NCBIfam" id="NF009150">
    <property type="entry name" value="PRK12497.1-3"/>
    <property type="match status" value="1"/>
</dbReference>
<accession>A0A3D9L5Y3</accession>
<dbReference type="NCBIfam" id="TIGR00252">
    <property type="entry name" value="YraN family protein"/>
    <property type="match status" value="1"/>
</dbReference>
<dbReference type="GO" id="GO:0003676">
    <property type="term" value="F:nucleic acid binding"/>
    <property type="evidence" value="ECO:0007669"/>
    <property type="project" value="InterPro"/>
</dbReference>
<dbReference type="InterPro" id="IPR011335">
    <property type="entry name" value="Restrct_endonuc-II-like"/>
</dbReference>
<reference evidence="3 4" key="1">
    <citation type="submission" date="2018-07" db="EMBL/GenBank/DDBJ databases">
        <title>Genomic Encyclopedia of Type Strains, Phase IV (KMG-IV): sequencing the most valuable type-strain genomes for metagenomic binning, comparative biology and taxonomic classification.</title>
        <authorList>
            <person name="Goeker M."/>
        </authorList>
    </citation>
    <scope>NUCLEOTIDE SEQUENCE [LARGE SCALE GENOMIC DNA]</scope>
    <source>
        <strain evidence="3 4">DSM 4134</strain>
    </source>
</reference>
<evidence type="ECO:0000313" key="3">
    <source>
        <dbReference type="EMBL" id="REE01597.1"/>
    </source>
</evidence>
<gene>
    <name evidence="3" type="ORF">C7460_103113</name>
</gene>
<dbReference type="PANTHER" id="PTHR34039:SF1">
    <property type="entry name" value="UPF0102 PROTEIN YRAN"/>
    <property type="match status" value="1"/>
</dbReference>
<evidence type="ECO:0000256" key="2">
    <source>
        <dbReference type="HAMAP-Rule" id="MF_00048"/>
    </source>
</evidence>
<dbReference type="Proteomes" id="UP000256779">
    <property type="component" value="Unassembled WGS sequence"/>
</dbReference>
<dbReference type="OrthoDB" id="9802516at2"/>
<sequence length="114" mass="13616">MVDTKNKGKYGEDLAVSYLRRKGFEIIERNYRHRRGEIDLIGLWDNTILVFFEVKLRKDTNYGDPETFVSRRQIKQIIDTAEEYIYGINWHKDIRFDIIAIGNGQIEHIEDAFY</sequence>
<dbReference type="SUPFAM" id="SSF52980">
    <property type="entry name" value="Restriction endonuclease-like"/>
    <property type="match status" value="1"/>
</dbReference>